<reference evidence="2 3" key="1">
    <citation type="journal article" date="2019" name="Commun. Biol.">
        <title>The bagworm genome reveals a unique fibroin gene that provides high tensile strength.</title>
        <authorList>
            <person name="Kono N."/>
            <person name="Nakamura H."/>
            <person name="Ohtoshi R."/>
            <person name="Tomita M."/>
            <person name="Numata K."/>
            <person name="Arakawa K."/>
        </authorList>
    </citation>
    <scope>NUCLEOTIDE SEQUENCE [LARGE SCALE GENOMIC DNA]</scope>
</reference>
<evidence type="ECO:0000256" key="1">
    <source>
        <dbReference type="SAM" id="MobiDB-lite"/>
    </source>
</evidence>
<dbReference type="Proteomes" id="UP000299102">
    <property type="component" value="Unassembled WGS sequence"/>
</dbReference>
<dbReference type="OrthoDB" id="5988548at2759"/>
<feature type="region of interest" description="Disordered" evidence="1">
    <location>
        <begin position="101"/>
        <end position="137"/>
    </location>
</feature>
<dbReference type="AlphaFoldDB" id="A0A4C1UZJ3"/>
<dbReference type="EMBL" id="BGZK01000249">
    <property type="protein sequence ID" value="GBP31670.1"/>
    <property type="molecule type" value="Genomic_DNA"/>
</dbReference>
<feature type="region of interest" description="Disordered" evidence="1">
    <location>
        <begin position="160"/>
        <end position="179"/>
    </location>
</feature>
<comment type="caution">
    <text evidence="2">The sequence shown here is derived from an EMBL/GenBank/DDBJ whole genome shotgun (WGS) entry which is preliminary data.</text>
</comment>
<organism evidence="2 3">
    <name type="scientific">Eumeta variegata</name>
    <name type="common">Bagworm moth</name>
    <name type="synonym">Eumeta japonica</name>
    <dbReference type="NCBI Taxonomy" id="151549"/>
    <lineage>
        <taxon>Eukaryota</taxon>
        <taxon>Metazoa</taxon>
        <taxon>Ecdysozoa</taxon>
        <taxon>Arthropoda</taxon>
        <taxon>Hexapoda</taxon>
        <taxon>Insecta</taxon>
        <taxon>Pterygota</taxon>
        <taxon>Neoptera</taxon>
        <taxon>Endopterygota</taxon>
        <taxon>Lepidoptera</taxon>
        <taxon>Glossata</taxon>
        <taxon>Ditrysia</taxon>
        <taxon>Tineoidea</taxon>
        <taxon>Psychidae</taxon>
        <taxon>Oiketicinae</taxon>
        <taxon>Eumeta</taxon>
    </lineage>
</organism>
<feature type="region of interest" description="Disordered" evidence="1">
    <location>
        <begin position="1"/>
        <end position="69"/>
    </location>
</feature>
<keyword evidence="3" id="KW-1185">Reference proteome</keyword>
<dbReference type="GO" id="GO:0016740">
    <property type="term" value="F:transferase activity"/>
    <property type="evidence" value="ECO:0007669"/>
    <property type="project" value="UniProtKB-KW"/>
</dbReference>
<evidence type="ECO:0000313" key="3">
    <source>
        <dbReference type="Proteomes" id="UP000299102"/>
    </source>
</evidence>
<keyword evidence="2" id="KW-0808">Transferase</keyword>
<proteinExistence type="predicted"/>
<accession>A0A4C1UZJ3</accession>
<name>A0A4C1UZJ3_EUMVA</name>
<evidence type="ECO:0000313" key="2">
    <source>
        <dbReference type="EMBL" id="GBP31670.1"/>
    </source>
</evidence>
<gene>
    <name evidence="2" type="primary">pgant2</name>
    <name evidence="2" type="ORF">EVAR_84116_1</name>
</gene>
<protein>
    <submittedName>
        <fullName evidence="2">Polypeptide N-acetylgalactosaminyltransferase 2</fullName>
    </submittedName>
</protein>
<dbReference type="STRING" id="151549.A0A4C1UZJ3"/>
<sequence length="179" mass="18957">MNEPPGQRHRLNHQIRPPQTALSGAAHTPPETADTPVSVGLRRRAAGETSMSSVDIAEAGCATDSFRSSRRDELELLRASVPPAGQCGYELEENIALRLIKEHAESEETESSPAVGAESSEGGSETPGATGQRPAYFDEPGYVAAGAKASDPYVKNRFNQAASDALPSNRAVPDTRNAM</sequence>